<dbReference type="EMBL" id="VSSQ01014350">
    <property type="protein sequence ID" value="MPM53462.1"/>
    <property type="molecule type" value="Genomic_DNA"/>
</dbReference>
<evidence type="ECO:0000313" key="2">
    <source>
        <dbReference type="EMBL" id="MPM53462.1"/>
    </source>
</evidence>
<gene>
    <name evidence="2" type="ORF">SDC9_100230</name>
</gene>
<keyword evidence="1" id="KW-0472">Membrane</keyword>
<name>A0A645AJR8_9ZZZZ</name>
<evidence type="ECO:0000256" key="1">
    <source>
        <dbReference type="SAM" id="Phobius"/>
    </source>
</evidence>
<keyword evidence="1" id="KW-0812">Transmembrane</keyword>
<comment type="caution">
    <text evidence="2">The sequence shown here is derived from an EMBL/GenBank/DDBJ whole genome shotgun (WGS) entry which is preliminary data.</text>
</comment>
<keyword evidence="1" id="KW-1133">Transmembrane helix</keyword>
<reference evidence="2" key="1">
    <citation type="submission" date="2019-08" db="EMBL/GenBank/DDBJ databases">
        <authorList>
            <person name="Kucharzyk K."/>
            <person name="Murdoch R.W."/>
            <person name="Higgins S."/>
            <person name="Loffler F."/>
        </authorList>
    </citation>
    <scope>NUCLEOTIDE SEQUENCE</scope>
</reference>
<feature type="transmembrane region" description="Helical" evidence="1">
    <location>
        <begin position="159"/>
        <end position="179"/>
    </location>
</feature>
<sequence length="180" mass="21428">MLIPFHLLSWSNKKLHLHLFEFTHSENKLSRNNFISKCFPDLSNSKRDFHSSCFLYIQEVYKNSLGSFWAKVDNISVFTNATHLCTEHQVELSYISPVSCSRYRTYYFTIQDELFNSLKIILFKSIIHSLRNFCNFCFVSKNIRIRLSELLVIERVSKFLASFLYLFFNLIFNLCNIVFE</sequence>
<accession>A0A645AJR8</accession>
<proteinExistence type="predicted"/>
<organism evidence="2">
    <name type="scientific">bioreactor metagenome</name>
    <dbReference type="NCBI Taxonomy" id="1076179"/>
    <lineage>
        <taxon>unclassified sequences</taxon>
        <taxon>metagenomes</taxon>
        <taxon>ecological metagenomes</taxon>
    </lineage>
</organism>
<protein>
    <submittedName>
        <fullName evidence="2">Uncharacterized protein</fullName>
    </submittedName>
</protein>
<dbReference type="AlphaFoldDB" id="A0A645AJR8"/>